<reference evidence="3 4" key="1">
    <citation type="submission" date="2020-11" db="EMBL/GenBank/DDBJ databases">
        <authorList>
            <person name="Wallbank WR R."/>
            <person name="Pardo Diaz C."/>
            <person name="Kozak K."/>
            <person name="Martin S."/>
            <person name="Jiggins C."/>
            <person name="Moest M."/>
            <person name="Warren A I."/>
            <person name="Generalovic N T."/>
            <person name="Byers J.R.P. K."/>
            <person name="Montejo-Kovacevich G."/>
            <person name="Yen C E."/>
        </authorList>
    </citation>
    <scope>NUCLEOTIDE SEQUENCE [LARGE SCALE GENOMIC DNA]</scope>
</reference>
<feature type="compositionally biased region" description="Polar residues" evidence="1">
    <location>
        <begin position="191"/>
        <end position="206"/>
    </location>
</feature>
<dbReference type="Pfam" id="PF00536">
    <property type="entry name" value="SAM_1"/>
    <property type="match status" value="1"/>
</dbReference>
<proteinExistence type="predicted"/>
<sequence length="735" mass="77340">MREIDAEAPVVWPAWCYSANTQDSAIDVISRKGDLASDLLPATSPSSYVQPSDTTILPTSGSGQKSRTRRKNPYTISLTAATTPAAGATAGNVSYNSSAASSSSTRSVSPAIDPPKPNEKLQQHLQLSSFLINKKMLSERILMGFGSSALDNSNNNNNNLNSSNNKKNCDNPTISVYDKIKNEAQVMDPVTASSASSHLKNGDLNTANNGSSSNSSGVNNSASNIVNSSVKKERLSPTANGDVHSSLSRSRSATPSSFPGTPPQSTHPSDLTSQSILNQSRNNEFQARNYSDFMRSLAAKYNNTNPNDASSARNLFFDHQKYTSGPTKSASKESPSPPEIKRSSLATPPQVPFVPPLFPGLPFSPTVFPPLIDMSSTQALVTLARAAKEAELQNILRNAQKRPGATTSQSLSPSLRAVQQLAQFNPQSFMIPSQFQAPQRSPTGPPSRNSQSPHHYRGEPTSSSVAPAASSSNNTSSVKRSSSPPLDLSSSQQIKRQKIELSTSSPAASPPMTVIPSSAQTKDYSASTRTTIKAESPAAASSSGMEFPRHCRSQSDEISSWTVDDVGNFVSSIDICAEYAQKFRDQCIDGSGLPLLTEDHLTNSLGMKLGPALKLRSILAKKLGGPCPCVSCTTLLQQQQQQQQPPPPAIHLTPPRAASSSAISSSSSLVAPLSGSSSSSSTTATTIPTNTNAINNNSNSTASTLTATPTSAATITTNTSISGHPARPASADSGS</sequence>
<dbReference type="CDD" id="cd09579">
    <property type="entry name" value="SAM_Samd7_11"/>
    <property type="match status" value="1"/>
</dbReference>
<evidence type="ECO:0000256" key="1">
    <source>
        <dbReference type="SAM" id="MobiDB-lite"/>
    </source>
</evidence>
<dbReference type="PANTHER" id="PTHR12247">
    <property type="entry name" value="POLYCOMB GROUP PROTEIN"/>
    <property type="match status" value="1"/>
</dbReference>
<feature type="region of interest" description="Disordered" evidence="1">
    <location>
        <begin position="189"/>
        <end position="272"/>
    </location>
</feature>
<feature type="compositionally biased region" description="Polar residues" evidence="1">
    <location>
        <begin position="263"/>
        <end position="272"/>
    </location>
</feature>
<feature type="compositionally biased region" description="Polar residues" evidence="1">
    <location>
        <begin position="43"/>
        <end position="65"/>
    </location>
</feature>
<feature type="domain" description="SAM" evidence="2">
    <location>
        <begin position="561"/>
        <end position="607"/>
    </location>
</feature>
<feature type="compositionally biased region" description="Low complexity" evidence="1">
    <location>
        <begin position="245"/>
        <end position="257"/>
    </location>
</feature>
<feature type="region of interest" description="Disordered" evidence="1">
    <location>
        <begin position="321"/>
        <end position="348"/>
    </location>
</feature>
<feature type="compositionally biased region" description="Low complexity" evidence="1">
    <location>
        <begin position="657"/>
        <end position="722"/>
    </location>
</feature>
<dbReference type="EMBL" id="LR899011">
    <property type="protein sequence ID" value="CAD7085908.1"/>
    <property type="molecule type" value="Genomic_DNA"/>
</dbReference>
<dbReference type="PROSITE" id="PS50105">
    <property type="entry name" value="SAM_DOMAIN"/>
    <property type="match status" value="1"/>
</dbReference>
<feature type="region of interest" description="Disordered" evidence="1">
    <location>
        <begin position="148"/>
        <end position="173"/>
    </location>
</feature>
<dbReference type="OMA" id="NHATRRN"/>
<dbReference type="OrthoDB" id="6433810at2759"/>
<feature type="region of interest" description="Disordered" evidence="1">
    <location>
        <begin position="42"/>
        <end position="78"/>
    </location>
</feature>
<feature type="region of interest" description="Disordered" evidence="1">
    <location>
        <begin position="640"/>
        <end position="735"/>
    </location>
</feature>
<feature type="compositionally biased region" description="Low complexity" evidence="1">
    <location>
        <begin position="460"/>
        <end position="491"/>
    </location>
</feature>
<dbReference type="Gene3D" id="1.10.150.50">
    <property type="entry name" value="Transcription Factor, Ets-1"/>
    <property type="match status" value="1"/>
</dbReference>
<evidence type="ECO:0000313" key="4">
    <source>
        <dbReference type="Proteomes" id="UP000594454"/>
    </source>
</evidence>
<gene>
    <name evidence="3" type="ORF">HERILL_LOCUS8719</name>
</gene>
<feature type="compositionally biased region" description="Polar residues" evidence="1">
    <location>
        <begin position="435"/>
        <end position="453"/>
    </location>
</feature>
<name>A0A7R8URW4_HERIL</name>
<dbReference type="SMART" id="SM00454">
    <property type="entry name" value="SAM"/>
    <property type="match status" value="1"/>
</dbReference>
<organism evidence="3 4">
    <name type="scientific">Hermetia illucens</name>
    <name type="common">Black soldier fly</name>
    <dbReference type="NCBI Taxonomy" id="343691"/>
    <lineage>
        <taxon>Eukaryota</taxon>
        <taxon>Metazoa</taxon>
        <taxon>Ecdysozoa</taxon>
        <taxon>Arthropoda</taxon>
        <taxon>Hexapoda</taxon>
        <taxon>Insecta</taxon>
        <taxon>Pterygota</taxon>
        <taxon>Neoptera</taxon>
        <taxon>Endopterygota</taxon>
        <taxon>Diptera</taxon>
        <taxon>Brachycera</taxon>
        <taxon>Stratiomyomorpha</taxon>
        <taxon>Stratiomyidae</taxon>
        <taxon>Hermetiinae</taxon>
        <taxon>Hermetia</taxon>
    </lineage>
</organism>
<evidence type="ECO:0000259" key="2">
    <source>
        <dbReference type="PROSITE" id="PS50105"/>
    </source>
</evidence>
<accession>A0A7R8URW4</accession>
<dbReference type="GO" id="GO:0035102">
    <property type="term" value="C:PRC1 complex"/>
    <property type="evidence" value="ECO:0007669"/>
    <property type="project" value="TreeGrafter"/>
</dbReference>
<feature type="compositionally biased region" description="Low complexity" evidence="1">
    <location>
        <begin position="148"/>
        <end position="166"/>
    </location>
</feature>
<dbReference type="SUPFAM" id="SSF47769">
    <property type="entry name" value="SAM/Pointed domain"/>
    <property type="match status" value="1"/>
</dbReference>
<dbReference type="GO" id="GO:0042393">
    <property type="term" value="F:histone binding"/>
    <property type="evidence" value="ECO:0007669"/>
    <property type="project" value="TreeGrafter"/>
</dbReference>
<feature type="region of interest" description="Disordered" evidence="1">
    <location>
        <begin position="95"/>
        <end position="121"/>
    </location>
</feature>
<feature type="compositionally biased region" description="Low complexity" evidence="1">
    <location>
        <begin position="207"/>
        <end position="229"/>
    </location>
</feature>
<protein>
    <recommendedName>
        <fullName evidence="2">SAM domain-containing protein</fullName>
    </recommendedName>
</protein>
<feature type="compositionally biased region" description="Low complexity" evidence="1">
    <location>
        <begin position="95"/>
        <end position="111"/>
    </location>
</feature>
<dbReference type="Proteomes" id="UP000594454">
    <property type="component" value="Chromosome 3"/>
</dbReference>
<dbReference type="InParanoid" id="A0A7R8URW4"/>
<dbReference type="GO" id="GO:0003682">
    <property type="term" value="F:chromatin binding"/>
    <property type="evidence" value="ECO:0007669"/>
    <property type="project" value="TreeGrafter"/>
</dbReference>
<dbReference type="GO" id="GO:0045892">
    <property type="term" value="P:negative regulation of DNA-templated transcription"/>
    <property type="evidence" value="ECO:0007669"/>
    <property type="project" value="TreeGrafter"/>
</dbReference>
<keyword evidence="4" id="KW-1185">Reference proteome</keyword>
<evidence type="ECO:0000313" key="3">
    <source>
        <dbReference type="EMBL" id="CAD7085908.1"/>
    </source>
</evidence>
<dbReference type="InterPro" id="IPR001660">
    <property type="entry name" value="SAM"/>
</dbReference>
<feature type="region of interest" description="Disordered" evidence="1">
    <location>
        <begin position="435"/>
        <end position="550"/>
    </location>
</feature>
<dbReference type="InterPro" id="IPR013761">
    <property type="entry name" value="SAM/pointed_sf"/>
</dbReference>
<dbReference type="InterPro" id="IPR050548">
    <property type="entry name" value="PcG_chromatin_remod_factors"/>
</dbReference>
<dbReference type="AlphaFoldDB" id="A0A7R8URW4"/>
<feature type="compositionally biased region" description="Polar residues" evidence="1">
    <location>
        <begin position="515"/>
        <end position="544"/>
    </location>
</feature>
<dbReference type="PANTHER" id="PTHR12247:SF138">
    <property type="entry name" value="POLYHOMEOTIC DISTAL, ISOFORM A-RELATED"/>
    <property type="match status" value="1"/>
</dbReference>